<dbReference type="PANTHER" id="PTHR47356">
    <property type="entry name" value="FAD-DEPENDENT MONOOXYGENASE ASQG-RELATED"/>
    <property type="match status" value="1"/>
</dbReference>
<dbReference type="InterPro" id="IPR050562">
    <property type="entry name" value="FAD_mOase_fung"/>
</dbReference>
<dbReference type="EMBL" id="JAULSY010000087">
    <property type="protein sequence ID" value="KAK0666506.1"/>
    <property type="molecule type" value="Genomic_DNA"/>
</dbReference>
<dbReference type="SUPFAM" id="SSF51905">
    <property type="entry name" value="FAD/NAD(P)-binding domain"/>
    <property type="match status" value="1"/>
</dbReference>
<dbReference type="InterPro" id="IPR036188">
    <property type="entry name" value="FAD/NAD-bd_sf"/>
</dbReference>
<dbReference type="PRINTS" id="PR00420">
    <property type="entry name" value="RNGMNOXGNASE"/>
</dbReference>
<evidence type="ECO:0000313" key="7">
    <source>
        <dbReference type="EMBL" id="KAK0666506.1"/>
    </source>
</evidence>
<dbReference type="InterPro" id="IPR002938">
    <property type="entry name" value="FAD-bd"/>
</dbReference>
<protein>
    <recommendedName>
        <fullName evidence="6">FAD-binding domain-containing protein</fullName>
    </recommendedName>
</protein>
<dbReference type="GO" id="GO:0004497">
    <property type="term" value="F:monooxygenase activity"/>
    <property type="evidence" value="ECO:0007669"/>
    <property type="project" value="InterPro"/>
</dbReference>
<dbReference type="Gene3D" id="3.50.50.60">
    <property type="entry name" value="FAD/NAD(P)-binding domain"/>
    <property type="match status" value="1"/>
</dbReference>
<gene>
    <name evidence="7" type="ORF">QBC41DRAFT_230449</name>
</gene>
<organism evidence="7 8">
    <name type="scientific">Cercophora samala</name>
    <dbReference type="NCBI Taxonomy" id="330535"/>
    <lineage>
        <taxon>Eukaryota</taxon>
        <taxon>Fungi</taxon>
        <taxon>Dikarya</taxon>
        <taxon>Ascomycota</taxon>
        <taxon>Pezizomycotina</taxon>
        <taxon>Sordariomycetes</taxon>
        <taxon>Sordariomycetidae</taxon>
        <taxon>Sordariales</taxon>
        <taxon>Lasiosphaeriaceae</taxon>
        <taxon>Cercophora</taxon>
    </lineage>
</organism>
<keyword evidence="4" id="KW-0274">FAD</keyword>
<evidence type="ECO:0000256" key="4">
    <source>
        <dbReference type="ARBA" id="ARBA00022827"/>
    </source>
</evidence>
<keyword evidence="8" id="KW-1185">Reference proteome</keyword>
<evidence type="ECO:0000256" key="1">
    <source>
        <dbReference type="ARBA" id="ARBA00001974"/>
    </source>
</evidence>
<dbReference type="Pfam" id="PF01494">
    <property type="entry name" value="FAD_binding_3"/>
    <property type="match status" value="2"/>
</dbReference>
<evidence type="ECO:0000256" key="3">
    <source>
        <dbReference type="ARBA" id="ARBA00022630"/>
    </source>
</evidence>
<reference evidence="7" key="1">
    <citation type="submission" date="2023-06" db="EMBL/GenBank/DDBJ databases">
        <title>Genome-scale phylogeny and comparative genomics of the fungal order Sordariales.</title>
        <authorList>
            <consortium name="Lawrence Berkeley National Laboratory"/>
            <person name="Hensen N."/>
            <person name="Bonometti L."/>
            <person name="Westerberg I."/>
            <person name="Brannstrom I.O."/>
            <person name="Guillou S."/>
            <person name="Cros-Aarteil S."/>
            <person name="Calhoun S."/>
            <person name="Haridas S."/>
            <person name="Kuo A."/>
            <person name="Mondo S."/>
            <person name="Pangilinan J."/>
            <person name="Riley R."/>
            <person name="Labutti K."/>
            <person name="Andreopoulos B."/>
            <person name="Lipzen A."/>
            <person name="Chen C."/>
            <person name="Yanf M."/>
            <person name="Daum C."/>
            <person name="Ng V."/>
            <person name="Clum A."/>
            <person name="Steindorff A."/>
            <person name="Ohm R."/>
            <person name="Martin F."/>
            <person name="Silar P."/>
            <person name="Natvig D."/>
            <person name="Lalanne C."/>
            <person name="Gautier V."/>
            <person name="Ament-Velasquez S.L."/>
            <person name="Kruys A."/>
            <person name="Hutchinson M.I."/>
            <person name="Powell A.J."/>
            <person name="Barry K."/>
            <person name="Miller A.N."/>
            <person name="Grigoriev I.V."/>
            <person name="Debuchy R."/>
            <person name="Gladieux P."/>
            <person name="Thoren M.H."/>
            <person name="Johannesson H."/>
        </authorList>
    </citation>
    <scope>NUCLEOTIDE SEQUENCE</scope>
    <source>
        <strain evidence="7">CBS 307.81</strain>
    </source>
</reference>
<comment type="caution">
    <text evidence="7">The sequence shown here is derived from an EMBL/GenBank/DDBJ whole genome shotgun (WGS) entry which is preliminary data.</text>
</comment>
<feature type="domain" description="FAD-binding" evidence="6">
    <location>
        <begin position="309"/>
        <end position="349"/>
    </location>
</feature>
<proteinExistence type="inferred from homology"/>
<evidence type="ECO:0000259" key="6">
    <source>
        <dbReference type="Pfam" id="PF01494"/>
    </source>
</evidence>
<dbReference type="AlphaFoldDB" id="A0AA39ZAB8"/>
<dbReference type="GO" id="GO:0071949">
    <property type="term" value="F:FAD binding"/>
    <property type="evidence" value="ECO:0007669"/>
    <property type="project" value="InterPro"/>
</dbReference>
<keyword evidence="3" id="KW-0285">Flavoprotein</keyword>
<dbReference type="PANTHER" id="PTHR47356:SF2">
    <property type="entry name" value="FAD-BINDING DOMAIN-CONTAINING PROTEIN-RELATED"/>
    <property type="match status" value="1"/>
</dbReference>
<name>A0AA39ZAB8_9PEZI</name>
<dbReference type="Proteomes" id="UP001174997">
    <property type="component" value="Unassembled WGS sequence"/>
</dbReference>
<accession>A0AA39ZAB8</accession>
<sequence length="470" mass="51282">MSSITDISVLIVGGGPVGLTAAHAFTQLGIDFTLLERRDTIAEDVGASIVLWPHGMRIMAQLGLLDQLRSIGTDLLSGAYQGKSGKIFLQTSSPQLCKTNHGIYPQLFARADLISTLYNTLTASAQSKIHTSKTVTCISPLSPSGGGVKVLCSDNTSHTGTFILGADGIHSLVRKTILSLSPSPPTPPLKTRYSLLWFSLPRPSHPLLSTIPPTSAFEVHTKNLSLQLLANDKSNAQFCFIYRLLPPDRYKSSQRFTQSDIEAIISHPDVAALPIGESGLTVRDVWPLKAKHGITPLEEGVLSPEWHFKNQMVVVGDAAHKATPTAGQGLNMGLLDVVSLANQLSELVDSANSNKEVVLGGLEDAFKRYRAERIDSVQGDCKRSGMATRLACWRDWRFRLFDRLVMPIPGVDVLLVNKVNSPTMARCLVFKGIKVDREPFEGRVGWEEKMPLWKKGAHGDKRKNSADEST</sequence>
<comment type="similarity">
    <text evidence="2">Belongs to the paxM FAD-dependent monooxygenase family.</text>
</comment>
<comment type="cofactor">
    <cofactor evidence="1">
        <name>FAD</name>
        <dbReference type="ChEBI" id="CHEBI:57692"/>
    </cofactor>
</comment>
<evidence type="ECO:0000256" key="2">
    <source>
        <dbReference type="ARBA" id="ARBA00007992"/>
    </source>
</evidence>
<evidence type="ECO:0000256" key="5">
    <source>
        <dbReference type="ARBA" id="ARBA00023002"/>
    </source>
</evidence>
<evidence type="ECO:0000313" key="8">
    <source>
        <dbReference type="Proteomes" id="UP001174997"/>
    </source>
</evidence>
<keyword evidence="5" id="KW-0560">Oxidoreductase</keyword>
<feature type="domain" description="FAD-binding" evidence="6">
    <location>
        <begin position="7"/>
        <end position="177"/>
    </location>
</feature>